<dbReference type="PANTHER" id="PTHR39136">
    <property type="entry name" value="ALTERED INHERITANCE OF MITOCHONDRIA PROTEIN 11"/>
    <property type="match status" value="1"/>
</dbReference>
<keyword evidence="3 4" id="KW-0472">Membrane</keyword>
<gene>
    <name evidence="4" type="primary">AIM11</name>
    <name evidence="6" type="ORF">BU24DRAFT_417787</name>
</gene>
<dbReference type="GO" id="GO:0016020">
    <property type="term" value="C:membrane"/>
    <property type="evidence" value="ECO:0007669"/>
    <property type="project" value="UniProtKB-SubCell"/>
</dbReference>
<dbReference type="Proteomes" id="UP000799778">
    <property type="component" value="Unassembled WGS sequence"/>
</dbReference>
<dbReference type="PANTHER" id="PTHR39136:SF1">
    <property type="entry name" value="ALTERED INHERITANCE OF MITOCHONDRIA PROTEIN 11"/>
    <property type="match status" value="1"/>
</dbReference>
<evidence type="ECO:0000256" key="2">
    <source>
        <dbReference type="ARBA" id="ARBA00022989"/>
    </source>
</evidence>
<reference evidence="6" key="1">
    <citation type="journal article" date="2020" name="Stud. Mycol.">
        <title>101 Dothideomycetes genomes: a test case for predicting lifestyles and emergence of pathogens.</title>
        <authorList>
            <person name="Haridas S."/>
            <person name="Albert R."/>
            <person name="Binder M."/>
            <person name="Bloem J."/>
            <person name="Labutti K."/>
            <person name="Salamov A."/>
            <person name="Andreopoulos B."/>
            <person name="Baker S."/>
            <person name="Barry K."/>
            <person name="Bills G."/>
            <person name="Bluhm B."/>
            <person name="Cannon C."/>
            <person name="Castanera R."/>
            <person name="Culley D."/>
            <person name="Daum C."/>
            <person name="Ezra D."/>
            <person name="Gonzalez J."/>
            <person name="Henrissat B."/>
            <person name="Kuo A."/>
            <person name="Liang C."/>
            <person name="Lipzen A."/>
            <person name="Lutzoni F."/>
            <person name="Magnuson J."/>
            <person name="Mondo S."/>
            <person name="Nolan M."/>
            <person name="Ohm R."/>
            <person name="Pangilinan J."/>
            <person name="Park H.-J."/>
            <person name="Ramirez L."/>
            <person name="Alfaro M."/>
            <person name="Sun H."/>
            <person name="Tritt A."/>
            <person name="Yoshinaga Y."/>
            <person name="Zwiers L.-H."/>
            <person name="Turgeon B."/>
            <person name="Goodwin S."/>
            <person name="Spatafora J."/>
            <person name="Crous P."/>
            <person name="Grigoriev I."/>
        </authorList>
    </citation>
    <scope>NUCLEOTIDE SEQUENCE</scope>
    <source>
        <strain evidence="6">CBS 175.79</strain>
    </source>
</reference>
<dbReference type="EMBL" id="ML978066">
    <property type="protein sequence ID" value="KAF2022127.1"/>
    <property type="molecule type" value="Genomic_DNA"/>
</dbReference>
<feature type="transmembrane region" description="Helical" evidence="4">
    <location>
        <begin position="35"/>
        <end position="56"/>
    </location>
</feature>
<evidence type="ECO:0000256" key="3">
    <source>
        <dbReference type="ARBA" id="ARBA00023136"/>
    </source>
</evidence>
<proteinExistence type="inferred from homology"/>
<protein>
    <recommendedName>
        <fullName evidence="4">Altered inheritance of mitochondria protein 11</fullName>
    </recommendedName>
</protein>
<accession>A0A6A5YAS6</accession>
<keyword evidence="2 4" id="KW-1133">Transmembrane helix</keyword>
<organism evidence="6 7">
    <name type="scientific">Aaosphaeria arxii CBS 175.79</name>
    <dbReference type="NCBI Taxonomy" id="1450172"/>
    <lineage>
        <taxon>Eukaryota</taxon>
        <taxon>Fungi</taxon>
        <taxon>Dikarya</taxon>
        <taxon>Ascomycota</taxon>
        <taxon>Pezizomycotina</taxon>
        <taxon>Dothideomycetes</taxon>
        <taxon>Pleosporomycetidae</taxon>
        <taxon>Pleosporales</taxon>
        <taxon>Pleosporales incertae sedis</taxon>
        <taxon>Aaosphaeria</taxon>
    </lineage>
</organism>
<keyword evidence="7" id="KW-1185">Reference proteome</keyword>
<sequence>MSTPPSDPAKPSPAAKPKIAYETTPITSTRSLKQLSIFFFGAACLVASTAITRRAVHRRQLRKLPKFYEPNTNPHEHFSPASDALQALNLATMNCVSFGIMSAGGALWAFDLSGLKEMRAALRGRLGYEQIFRSEEDNPAAAGVSAEEMEAWRKAEGDGKHRFGSDSLRRD</sequence>
<feature type="region of interest" description="Disordered" evidence="5">
    <location>
        <begin position="1"/>
        <end position="20"/>
    </location>
</feature>
<evidence type="ECO:0000256" key="4">
    <source>
        <dbReference type="RuleBase" id="RU367098"/>
    </source>
</evidence>
<evidence type="ECO:0000256" key="5">
    <source>
        <dbReference type="SAM" id="MobiDB-lite"/>
    </source>
</evidence>
<comment type="similarity">
    <text evidence="4">Belongs to the AIM11 family.</text>
</comment>
<feature type="compositionally biased region" description="Pro residues" evidence="5">
    <location>
        <begin position="1"/>
        <end position="11"/>
    </location>
</feature>
<evidence type="ECO:0000313" key="7">
    <source>
        <dbReference type="Proteomes" id="UP000799778"/>
    </source>
</evidence>
<evidence type="ECO:0000313" key="6">
    <source>
        <dbReference type="EMBL" id="KAF2022127.1"/>
    </source>
</evidence>
<evidence type="ECO:0000256" key="1">
    <source>
        <dbReference type="ARBA" id="ARBA00022692"/>
    </source>
</evidence>
<dbReference type="InterPro" id="IPR038814">
    <property type="entry name" value="AIM11"/>
</dbReference>
<keyword evidence="1 4" id="KW-0812">Transmembrane</keyword>
<dbReference type="OrthoDB" id="3558022at2759"/>
<dbReference type="AlphaFoldDB" id="A0A6A5YAS6"/>
<dbReference type="GO" id="GO:0005739">
    <property type="term" value="C:mitochondrion"/>
    <property type="evidence" value="ECO:0007669"/>
    <property type="project" value="TreeGrafter"/>
</dbReference>
<comment type="subcellular location">
    <subcellularLocation>
        <location evidence="4">Membrane</location>
        <topology evidence="4">Multi-pass membrane protein</topology>
    </subcellularLocation>
</comment>
<name>A0A6A5YAS6_9PLEO</name>